<sequence length="252" mass="28814">MRILKTLTAFSLFVAFCVPGTTLGEEISNTGDQLERVLRDRPQMRGIFPDDDVVVRWVERRFETGRSGHGVVWDDKEPTNGLAEHESSFAGKPALVRVTKREDVSGRDKWYMLVFELFNEFHPLENEAFDQLAASGTVDRVQFASAVLNHEYQRMLVANRFFKRYPILGATPENAPLYTQYMGIFDETRVADAEDQSKTIPKPSSEFAGHYEHYGQWYDTVKRYGPRKAEPSRAPEHSFTGLLKAMLSARAR</sequence>
<accession>A0ABT7PSE5</accession>
<dbReference type="Proteomes" id="UP001239462">
    <property type="component" value="Unassembled WGS sequence"/>
</dbReference>
<dbReference type="EMBL" id="JASZZN010000046">
    <property type="protein sequence ID" value="MDM4019412.1"/>
    <property type="molecule type" value="Genomic_DNA"/>
</dbReference>
<evidence type="ECO:0000313" key="1">
    <source>
        <dbReference type="EMBL" id="MDM4019412.1"/>
    </source>
</evidence>
<organism evidence="1 2">
    <name type="scientific">Roseiconus lacunae</name>
    <dbReference type="NCBI Taxonomy" id="2605694"/>
    <lineage>
        <taxon>Bacteria</taxon>
        <taxon>Pseudomonadati</taxon>
        <taxon>Planctomycetota</taxon>
        <taxon>Planctomycetia</taxon>
        <taxon>Pirellulales</taxon>
        <taxon>Pirellulaceae</taxon>
        <taxon>Roseiconus</taxon>
    </lineage>
</organism>
<gene>
    <name evidence="1" type="ORF">QTN89_28415</name>
</gene>
<name>A0ABT7PSE5_9BACT</name>
<proteinExistence type="predicted"/>
<reference evidence="1 2" key="1">
    <citation type="submission" date="2023-06" db="EMBL/GenBank/DDBJ databases">
        <title>Roseiconus lacunae JC819 isolated from Gulf of Mannar region, Tamil Nadu.</title>
        <authorList>
            <person name="Pk S."/>
            <person name="Ch S."/>
            <person name="Ch V.R."/>
        </authorList>
    </citation>
    <scope>NUCLEOTIDE SEQUENCE [LARGE SCALE GENOMIC DNA]</scope>
    <source>
        <strain evidence="1 2">JC819</strain>
    </source>
</reference>
<keyword evidence="2" id="KW-1185">Reference proteome</keyword>
<protein>
    <submittedName>
        <fullName evidence="1">Uncharacterized protein</fullName>
    </submittedName>
</protein>
<comment type="caution">
    <text evidence="1">The sequence shown here is derived from an EMBL/GenBank/DDBJ whole genome shotgun (WGS) entry which is preliminary data.</text>
</comment>
<evidence type="ECO:0000313" key="2">
    <source>
        <dbReference type="Proteomes" id="UP001239462"/>
    </source>
</evidence>
<dbReference type="RefSeq" id="WP_289167547.1">
    <property type="nucleotide sequence ID" value="NZ_JASZZN010000046.1"/>
</dbReference>